<comment type="similarity">
    <text evidence="1">Belongs to the NAD(P)H dehydrogenase (quinone) family.</text>
</comment>
<protein>
    <submittedName>
        <fullName evidence="4">NAD(P)H dehydrogenase (Quinone)</fullName>
        <ecNumber evidence="4">1.6.5.2</ecNumber>
    </submittedName>
</protein>
<keyword evidence="2 4" id="KW-0560">Oxidoreductase</keyword>
<dbReference type="InterPro" id="IPR003680">
    <property type="entry name" value="Flavodoxin_fold"/>
</dbReference>
<organism evidence="4 5">
    <name type="scientific">Ottowia thiooxydans</name>
    <dbReference type="NCBI Taxonomy" id="219182"/>
    <lineage>
        <taxon>Bacteria</taxon>
        <taxon>Pseudomonadati</taxon>
        <taxon>Pseudomonadota</taxon>
        <taxon>Betaproteobacteria</taxon>
        <taxon>Burkholderiales</taxon>
        <taxon>Comamonadaceae</taxon>
        <taxon>Ottowia</taxon>
    </lineage>
</organism>
<sequence>MSCCVGEPVPRRVLLVSAHPEPRSFHAALRATAVEELESQGCIVTVSDLYAMRFKATVDHSDFPAPDTHEPLNVSLAQRRSWKDGSLAADIQTELNHLLEADLLLLMFPLWWFGMPAILKGWIDRVFLSGVVYSRSAVFELGRLAGKTALVAVTTGAPSQAYGPNSLNGEMNDILMPLQRGVLGFTGMQVLPPFVGYQVPYVGDEGRADILAEWRLYLRGMNDLVPLVMPRLADHGDALGVGVRAN</sequence>
<dbReference type="SUPFAM" id="SSF52218">
    <property type="entry name" value="Flavoproteins"/>
    <property type="match status" value="1"/>
</dbReference>
<proteinExistence type="inferred from homology"/>
<dbReference type="Proteomes" id="UP001549320">
    <property type="component" value="Unassembled WGS sequence"/>
</dbReference>
<evidence type="ECO:0000313" key="4">
    <source>
        <dbReference type="EMBL" id="MET4577944.1"/>
    </source>
</evidence>
<dbReference type="InterPro" id="IPR051545">
    <property type="entry name" value="NAD(P)H_dehydrogenase_qn"/>
</dbReference>
<gene>
    <name evidence="4" type="ORF">ABIE13_003060</name>
</gene>
<dbReference type="InterPro" id="IPR029039">
    <property type="entry name" value="Flavoprotein-like_sf"/>
</dbReference>
<dbReference type="EMBL" id="JBEPSH010000006">
    <property type="protein sequence ID" value="MET4577944.1"/>
    <property type="molecule type" value="Genomic_DNA"/>
</dbReference>
<name>A0ABV2QAA0_9BURK</name>
<accession>A0ABV2QAA0</accession>
<dbReference type="EC" id="1.6.5.2" evidence="4"/>
<keyword evidence="5" id="KW-1185">Reference proteome</keyword>
<comment type="caution">
    <text evidence="4">The sequence shown here is derived from an EMBL/GenBank/DDBJ whole genome shotgun (WGS) entry which is preliminary data.</text>
</comment>
<dbReference type="PANTHER" id="PTHR10204">
    <property type="entry name" value="NAD P H OXIDOREDUCTASE-RELATED"/>
    <property type="match status" value="1"/>
</dbReference>
<evidence type="ECO:0000259" key="3">
    <source>
        <dbReference type="Pfam" id="PF02525"/>
    </source>
</evidence>
<dbReference type="Gene3D" id="3.40.50.360">
    <property type="match status" value="1"/>
</dbReference>
<dbReference type="PANTHER" id="PTHR10204:SF34">
    <property type="entry name" value="NAD(P)H DEHYDROGENASE [QUINONE] 1 ISOFORM 1"/>
    <property type="match status" value="1"/>
</dbReference>
<evidence type="ECO:0000313" key="5">
    <source>
        <dbReference type="Proteomes" id="UP001549320"/>
    </source>
</evidence>
<evidence type="ECO:0000256" key="1">
    <source>
        <dbReference type="ARBA" id="ARBA00006252"/>
    </source>
</evidence>
<reference evidence="4 5" key="1">
    <citation type="submission" date="2024-06" db="EMBL/GenBank/DDBJ databases">
        <title>Sorghum-associated microbial communities from plants grown in Nebraska, USA.</title>
        <authorList>
            <person name="Schachtman D."/>
        </authorList>
    </citation>
    <scope>NUCLEOTIDE SEQUENCE [LARGE SCALE GENOMIC DNA]</scope>
    <source>
        <strain evidence="4 5">2709</strain>
    </source>
</reference>
<feature type="domain" description="Flavodoxin-like fold" evidence="3">
    <location>
        <begin position="12"/>
        <end position="215"/>
    </location>
</feature>
<dbReference type="Pfam" id="PF02525">
    <property type="entry name" value="Flavodoxin_2"/>
    <property type="match status" value="1"/>
</dbReference>
<dbReference type="GO" id="GO:0003955">
    <property type="term" value="F:NAD(P)H dehydrogenase (quinone) activity"/>
    <property type="evidence" value="ECO:0007669"/>
    <property type="project" value="UniProtKB-EC"/>
</dbReference>
<evidence type="ECO:0000256" key="2">
    <source>
        <dbReference type="ARBA" id="ARBA00023002"/>
    </source>
</evidence>